<comment type="caution">
    <text evidence="1">The sequence shown here is derived from an EMBL/GenBank/DDBJ whole genome shotgun (WGS) entry which is preliminary data.</text>
</comment>
<gene>
    <name evidence="1" type="ORF">CEURO_LOCUS11120</name>
</gene>
<proteinExistence type="predicted"/>
<dbReference type="Proteomes" id="UP001152484">
    <property type="component" value="Unassembled WGS sequence"/>
</dbReference>
<keyword evidence="2" id="KW-1185">Reference proteome</keyword>
<evidence type="ECO:0000313" key="1">
    <source>
        <dbReference type="EMBL" id="CAH9090113.1"/>
    </source>
</evidence>
<protein>
    <submittedName>
        <fullName evidence="1">Uncharacterized protein</fullName>
    </submittedName>
</protein>
<evidence type="ECO:0000313" key="2">
    <source>
        <dbReference type="Proteomes" id="UP001152484"/>
    </source>
</evidence>
<sequence>MSETVETLCTPISFESLIATDLDPVLIEISPEELNLEVPTGVYEETIDEEILCDTGLTLPSMDDFSPKESLKDNLDEAGDPTRAQVPDQVVDETCDIEETFSDDAFFDSLLNDDEHSCSRQGSVCLDDICGVSELGSWDAFLESDTESKLCDFHVECIDEEYEISSQATFTLMTPFERLEKPETPDLEILVDSTNEGDTRYVLIPSSNDLFFEDYITFRWSREFEGLRHLTAYLEDKVEALMMSAPRLISITKSSLSIVKLVTLKKRSLEGNPKKKLTLKKCYFDFCRCLEEEAMIRSFRSHHWLGMTHCTYQISHSLLMLTAHASRRGGSTALF</sequence>
<organism evidence="1 2">
    <name type="scientific">Cuscuta europaea</name>
    <name type="common">European dodder</name>
    <dbReference type="NCBI Taxonomy" id="41803"/>
    <lineage>
        <taxon>Eukaryota</taxon>
        <taxon>Viridiplantae</taxon>
        <taxon>Streptophyta</taxon>
        <taxon>Embryophyta</taxon>
        <taxon>Tracheophyta</taxon>
        <taxon>Spermatophyta</taxon>
        <taxon>Magnoliopsida</taxon>
        <taxon>eudicotyledons</taxon>
        <taxon>Gunneridae</taxon>
        <taxon>Pentapetalae</taxon>
        <taxon>asterids</taxon>
        <taxon>lamiids</taxon>
        <taxon>Solanales</taxon>
        <taxon>Convolvulaceae</taxon>
        <taxon>Cuscuteae</taxon>
        <taxon>Cuscuta</taxon>
        <taxon>Cuscuta subgen. Cuscuta</taxon>
    </lineage>
</organism>
<reference evidence="1" key="1">
    <citation type="submission" date="2022-07" db="EMBL/GenBank/DDBJ databases">
        <authorList>
            <person name="Macas J."/>
            <person name="Novak P."/>
            <person name="Neumann P."/>
        </authorList>
    </citation>
    <scope>NUCLEOTIDE SEQUENCE</scope>
</reference>
<name>A0A9P0Z7R4_CUSEU</name>
<dbReference type="EMBL" id="CAMAPE010000021">
    <property type="protein sequence ID" value="CAH9090113.1"/>
    <property type="molecule type" value="Genomic_DNA"/>
</dbReference>
<dbReference type="AlphaFoldDB" id="A0A9P0Z7R4"/>
<accession>A0A9P0Z7R4</accession>